<evidence type="ECO:0000313" key="2">
    <source>
        <dbReference type="EMBL" id="SEE50708.1"/>
    </source>
</evidence>
<gene>
    <name evidence="2" type="ORF">SAMN05444171_7778</name>
</gene>
<evidence type="ECO:0000256" key="1">
    <source>
        <dbReference type="SAM" id="MobiDB-lite"/>
    </source>
</evidence>
<sequence>MMGIIRDWAAYTNGAQGVPEDMREDHRDMRVYMGQAHSRAINRHNGSLSEAKKDLAEAIERDRRFDPYDKKRLLDRFSECWGSGQLLDFSDPGLLHGGQSRPERLKTSTRPMESPPIKQSGRLID</sequence>
<reference evidence="2 3" key="1">
    <citation type="submission" date="2016-10" db="EMBL/GenBank/DDBJ databases">
        <authorList>
            <person name="de Groot N.N."/>
        </authorList>
    </citation>
    <scope>NUCLEOTIDE SEQUENCE [LARGE SCALE GENOMIC DNA]</scope>
    <source>
        <strain evidence="2 3">GAS522</strain>
    </source>
</reference>
<dbReference type="AlphaFoldDB" id="A0A1H5JGB2"/>
<evidence type="ECO:0000313" key="3">
    <source>
        <dbReference type="Proteomes" id="UP000183208"/>
    </source>
</evidence>
<protein>
    <submittedName>
        <fullName evidence="2">Uncharacterized protein</fullName>
    </submittedName>
</protein>
<proteinExistence type="predicted"/>
<organism evidence="2 3">
    <name type="scientific">Bradyrhizobium lablabi</name>
    <dbReference type="NCBI Taxonomy" id="722472"/>
    <lineage>
        <taxon>Bacteria</taxon>
        <taxon>Pseudomonadati</taxon>
        <taxon>Pseudomonadota</taxon>
        <taxon>Alphaproteobacteria</taxon>
        <taxon>Hyphomicrobiales</taxon>
        <taxon>Nitrobacteraceae</taxon>
        <taxon>Bradyrhizobium</taxon>
    </lineage>
</organism>
<accession>A0A1H5JGB2</accession>
<name>A0A1H5JGB2_9BRAD</name>
<dbReference type="EMBL" id="FNTI01000001">
    <property type="protein sequence ID" value="SEE50708.1"/>
    <property type="molecule type" value="Genomic_DNA"/>
</dbReference>
<feature type="region of interest" description="Disordered" evidence="1">
    <location>
        <begin position="88"/>
        <end position="125"/>
    </location>
</feature>
<dbReference type="RefSeq" id="WP_074830431.1">
    <property type="nucleotide sequence ID" value="NZ_FNTI01000001.1"/>
</dbReference>
<dbReference type="Proteomes" id="UP000183208">
    <property type="component" value="Unassembled WGS sequence"/>
</dbReference>